<dbReference type="GO" id="GO:0005634">
    <property type="term" value="C:nucleus"/>
    <property type="evidence" value="ECO:0007669"/>
    <property type="project" value="TreeGrafter"/>
</dbReference>
<feature type="region of interest" description="Disordered" evidence="1">
    <location>
        <begin position="21"/>
        <end position="51"/>
    </location>
</feature>
<feature type="compositionally biased region" description="Low complexity" evidence="1">
    <location>
        <begin position="141"/>
        <end position="153"/>
    </location>
</feature>
<evidence type="ECO:0000313" key="3">
    <source>
        <dbReference type="EMBL" id="GBG23943.1"/>
    </source>
</evidence>
<dbReference type="PROSITE" id="PS50235">
    <property type="entry name" value="USP_3"/>
    <property type="match status" value="1"/>
</dbReference>
<feature type="region of interest" description="Disordered" evidence="1">
    <location>
        <begin position="395"/>
        <end position="445"/>
    </location>
</feature>
<dbReference type="Proteomes" id="UP000241890">
    <property type="component" value="Unassembled WGS sequence"/>
</dbReference>
<dbReference type="InterPro" id="IPR050164">
    <property type="entry name" value="Peptidase_C19"/>
</dbReference>
<dbReference type="InterPro" id="IPR018200">
    <property type="entry name" value="USP_CS"/>
</dbReference>
<dbReference type="GO" id="GO:0004843">
    <property type="term" value="F:cysteine-type deubiquitinase activity"/>
    <property type="evidence" value="ECO:0007669"/>
    <property type="project" value="InterPro"/>
</dbReference>
<feature type="region of interest" description="Disordered" evidence="1">
    <location>
        <begin position="138"/>
        <end position="191"/>
    </location>
</feature>
<feature type="compositionally biased region" description="Basic and acidic residues" evidence="1">
    <location>
        <begin position="491"/>
        <end position="504"/>
    </location>
</feature>
<accession>A0A2R5G679</accession>
<dbReference type="InParanoid" id="A0A2R5G679"/>
<keyword evidence="3" id="KW-0378">Hydrolase</keyword>
<feature type="compositionally biased region" description="Acidic residues" evidence="1">
    <location>
        <begin position="553"/>
        <end position="564"/>
    </location>
</feature>
<organism evidence="3 4">
    <name type="scientific">Hondaea fermentalgiana</name>
    <dbReference type="NCBI Taxonomy" id="2315210"/>
    <lineage>
        <taxon>Eukaryota</taxon>
        <taxon>Sar</taxon>
        <taxon>Stramenopiles</taxon>
        <taxon>Bigyra</taxon>
        <taxon>Labyrinthulomycetes</taxon>
        <taxon>Thraustochytrida</taxon>
        <taxon>Thraustochytriidae</taxon>
        <taxon>Hondaea</taxon>
    </lineage>
</organism>
<feature type="compositionally biased region" description="Acidic residues" evidence="1">
    <location>
        <begin position="399"/>
        <end position="411"/>
    </location>
</feature>
<keyword evidence="4" id="KW-1185">Reference proteome</keyword>
<feature type="region of interest" description="Disordered" evidence="1">
    <location>
        <begin position="1471"/>
        <end position="1502"/>
    </location>
</feature>
<evidence type="ECO:0000256" key="1">
    <source>
        <dbReference type="SAM" id="MobiDB-lite"/>
    </source>
</evidence>
<feature type="compositionally biased region" description="Basic and acidic residues" evidence="1">
    <location>
        <begin position="433"/>
        <end position="442"/>
    </location>
</feature>
<dbReference type="PANTHER" id="PTHR24006">
    <property type="entry name" value="UBIQUITIN CARBOXYL-TERMINAL HYDROLASE"/>
    <property type="match status" value="1"/>
</dbReference>
<feature type="compositionally biased region" description="Basic residues" evidence="1">
    <location>
        <begin position="1485"/>
        <end position="1495"/>
    </location>
</feature>
<name>A0A2R5G679_9STRA</name>
<dbReference type="InterPro" id="IPR001394">
    <property type="entry name" value="Peptidase_C19_UCH"/>
</dbReference>
<dbReference type="EMBL" id="BEYU01000001">
    <property type="protein sequence ID" value="GBG23943.1"/>
    <property type="molecule type" value="Genomic_DNA"/>
</dbReference>
<dbReference type="InterPro" id="IPR038765">
    <property type="entry name" value="Papain-like_cys_pep_sf"/>
</dbReference>
<feature type="region of interest" description="Disordered" evidence="1">
    <location>
        <begin position="72"/>
        <end position="91"/>
    </location>
</feature>
<feature type="compositionally biased region" description="Basic and acidic residues" evidence="1">
    <location>
        <begin position="412"/>
        <end position="423"/>
    </location>
</feature>
<feature type="domain" description="USP" evidence="2">
    <location>
        <begin position="99"/>
        <end position="623"/>
    </location>
</feature>
<dbReference type="InterPro" id="IPR028889">
    <property type="entry name" value="USP"/>
</dbReference>
<dbReference type="SUPFAM" id="SSF54001">
    <property type="entry name" value="Cysteine proteinases"/>
    <property type="match status" value="1"/>
</dbReference>
<dbReference type="OrthoDB" id="289038at2759"/>
<proteinExistence type="predicted"/>
<evidence type="ECO:0000259" key="2">
    <source>
        <dbReference type="PROSITE" id="PS50235"/>
    </source>
</evidence>
<dbReference type="Pfam" id="PF00443">
    <property type="entry name" value="UCH"/>
    <property type="match status" value="1"/>
</dbReference>
<feature type="region of interest" description="Disordered" evidence="1">
    <location>
        <begin position="866"/>
        <end position="885"/>
    </location>
</feature>
<feature type="region of interest" description="Disordered" evidence="1">
    <location>
        <begin position="491"/>
        <end position="587"/>
    </location>
</feature>
<dbReference type="GO" id="GO:0016579">
    <property type="term" value="P:protein deubiquitination"/>
    <property type="evidence" value="ECO:0007669"/>
    <property type="project" value="InterPro"/>
</dbReference>
<evidence type="ECO:0000313" key="4">
    <source>
        <dbReference type="Proteomes" id="UP000241890"/>
    </source>
</evidence>
<feature type="compositionally biased region" description="Basic and acidic residues" evidence="1">
    <location>
        <begin position="41"/>
        <end position="51"/>
    </location>
</feature>
<feature type="compositionally biased region" description="Basic and acidic residues" evidence="1">
    <location>
        <begin position="542"/>
        <end position="552"/>
    </location>
</feature>
<dbReference type="Gene3D" id="3.90.70.10">
    <property type="entry name" value="Cysteine proteinases"/>
    <property type="match status" value="1"/>
</dbReference>
<comment type="caution">
    <text evidence="3">The sequence shown here is derived from an EMBL/GenBank/DDBJ whole genome shotgun (WGS) entry which is preliminary data.</text>
</comment>
<gene>
    <name evidence="3" type="ORF">FCC1311_001622</name>
</gene>
<reference evidence="3 4" key="1">
    <citation type="submission" date="2017-12" db="EMBL/GenBank/DDBJ databases">
        <title>Sequencing, de novo assembly and annotation of complete genome of a new Thraustochytrid species, strain FCC1311.</title>
        <authorList>
            <person name="Sedici K."/>
            <person name="Godart F."/>
            <person name="Aiese Cigliano R."/>
            <person name="Sanseverino W."/>
            <person name="Barakat M."/>
            <person name="Ortet P."/>
            <person name="Marechal E."/>
            <person name="Cagnac O."/>
            <person name="Amato A."/>
        </authorList>
    </citation>
    <scope>NUCLEOTIDE SEQUENCE [LARGE SCALE GENOMIC DNA]</scope>
</reference>
<dbReference type="PROSITE" id="PS00972">
    <property type="entry name" value="USP_1"/>
    <property type="match status" value="1"/>
</dbReference>
<dbReference type="PROSITE" id="PS00973">
    <property type="entry name" value="USP_2"/>
    <property type="match status" value="1"/>
</dbReference>
<protein>
    <submittedName>
        <fullName evidence="3">Ubiquitin carboxyl-terminal hydrolase 47</fullName>
    </submittedName>
</protein>
<sequence length="1582" mass="171755">MSGWADASTLEADDSAWLMGSLFDDDDDDDNGAGKRNGQRGGDREDTFGSDHITDADLSMFSLFDANVSYTQSRSLERGPRIPPPQAPDETRASLADFAGLMNQGGTCYLNSLLQTLYLLPRFKQGIYALDAENELGCEKSPSANSDSASTSTGQRAQGDIDGDNKENTSSHHQAGVVEDDPKPSKSKQMKRAGLRELQGLFARLDTSLERYVSTVALTQGAFEWGGSQAVMQHDVHELVTKLLERVHAELVGTSQATLVKDTFIGHAKENAVRCVDCGHTSGRETPFMTLFVNVDGFSDLDASLQAQYCGEPERLDGSNAYKCDACGDVTEKELSQTLTRLPPYLFLNLNRFKFNYNTGRRVKISTRFEFPTSLDARKFAPDATLVASSSCQDRDLADGMDQDGGDDDQDENKMSSLDRPDEATNLGDSDDDASRARKSIDESCMNDESDASYALVGIISHAGTGYGGHYMCYLRVDALCPERMDALSHTENGKEGDWHHPAHETQTAGEDEAPPCPPPAAATAAGEWQVVEKPRRKSARRRQEETVKENVDIEDAGENENGDSDGKSEKSVRKKRPKRTSNSSWGTWYKFNDTQVHKVSTGELAQTFSGRSCAYLLVYGRRDAVSAGTNPILSAMVPAFWKAATEQSNRQLRERWERFENLRHLTKFNVHVLGNDAEWKDPFVHLISGRMGLGNADNEVDIDARASVLEARTSLIESSCHEADSSSIKECRVFILSKAREVQSRDEEKEKTDGNSNMGRYALAEISESGPQETLDTFLAGISDPSAHILVCPAGALAAEETPILVGPNGEPAQVYLTLVPSRDSSKLWFAQGRPKEAVMEQMKRHVVHNLPGAAAQSSSLFIAQRSSQSPEAADNGGDDADTKSVVDLGTAVVSLEDLKDREVFYAESAVAVQDELSRRKRVIKLYVANTWPGEEVSSSEAIEVTIDPENEDDKLGDVLARLAAVYSCTSPAEACLITSSSPCRIIEDDAMLFALPQNTSLKFTSIFAAQEEAAAAATAAAADGGTGAGAGAPMLEAGGDTNADGWLPLEPIQAQASVSESIKFTLVRNNDPTSLSLHTTSSLGTTANVQRSKPVTWTVAHSMTLEAMKQDALDALLPTLTMDEENGEGEGEGDAKVESDEWRLRLTNWLGEARDLLAEAKISELPDEEANALLTARVADYISREDVQLGNSDEILKSLRNLGGVCLDQDLDVQTALASPALEQHEAVASLWKSLGPPAECLPLLPNTLQDVLQDVRGADVLLVERGKTPVDGIASLAVYLWNEETGEAELSVPEIRLTEREVQVSLRGAIARGLLTCAAVDGPLAPIRCREMALAVLASNMLLRKLEYSAQLEKSLPTTLIFAKSLPFKLGSKSTPSRVPIPIVLHPSRDYARSKGKKKRVHLWLCEVSPSPEGARTRSIRELVMGPDEETSIPECAAKLIGTSADDLVFARHDAKAHKWEILRKADAQVGGGGNGQDSRPTAKKSKAKTKRDRADANKRKLQHGELIGYVRIADLAPGSIPGSAIFDTCADMLERKLQAEAAEKRKVSTPQDYMSYSYGAEAELRLGGDGDLAFADFS</sequence>
<dbReference type="GO" id="GO:0005829">
    <property type="term" value="C:cytosol"/>
    <property type="evidence" value="ECO:0007669"/>
    <property type="project" value="TreeGrafter"/>
</dbReference>